<evidence type="ECO:0000313" key="5">
    <source>
        <dbReference type="Proteomes" id="UP000178742"/>
    </source>
</evidence>
<reference evidence="4 5" key="1">
    <citation type="journal article" date="2016" name="Nat. Commun.">
        <title>Thousands of microbial genomes shed light on interconnected biogeochemical processes in an aquifer system.</title>
        <authorList>
            <person name="Anantharaman K."/>
            <person name="Brown C.T."/>
            <person name="Hug L.A."/>
            <person name="Sharon I."/>
            <person name="Castelle C.J."/>
            <person name="Probst A.J."/>
            <person name="Thomas B.C."/>
            <person name="Singh A."/>
            <person name="Wilkins M.J."/>
            <person name="Karaoz U."/>
            <person name="Brodie E.L."/>
            <person name="Williams K.H."/>
            <person name="Hubbard S.S."/>
            <person name="Banfield J.F."/>
        </authorList>
    </citation>
    <scope>NUCLEOTIDE SEQUENCE [LARGE SCALE GENOMIC DNA]</scope>
</reference>
<evidence type="ECO:0000256" key="2">
    <source>
        <dbReference type="SAM" id="SignalP"/>
    </source>
</evidence>
<feature type="region of interest" description="Disordered" evidence="1">
    <location>
        <begin position="177"/>
        <end position="203"/>
    </location>
</feature>
<keyword evidence="2" id="KW-0732">Signal</keyword>
<dbReference type="PROSITE" id="PS51465">
    <property type="entry name" value="KAZAL_2"/>
    <property type="match status" value="1"/>
</dbReference>
<feature type="chain" id="PRO_5009525529" description="Kazal-like domain-containing protein" evidence="2">
    <location>
        <begin position="25"/>
        <end position="281"/>
    </location>
</feature>
<sequence>MKKNYFFLTIVSSLLLLGAGCSFGNNTSTTQTSTTTSEMVLIDTTAQQEAYLFCIQKGYDIQIRYIGAQNRNIAYCVIDKDTECESIAFRQGTCPTTTTTPEDSVSQMFEPIPGDKFPLRLCDPVANPVCGVDNNTYTNGCVAEFLGVKISHNGSCDRPAAIAEAVNDSPVIDISIPQKNTADSNVTPSKTTNPAPIGSSKNASTNTWVEIPLSLLQSTAGSSNRIDRCTYGGTVTFYVHGEFPTLYNAKGEAICYPEHDINNSCPTYITSGAYANTCTKI</sequence>
<evidence type="ECO:0000259" key="3">
    <source>
        <dbReference type="PROSITE" id="PS51465"/>
    </source>
</evidence>
<dbReference type="EMBL" id="MFPX01000019">
    <property type="protein sequence ID" value="OGH66362.1"/>
    <property type="molecule type" value="Genomic_DNA"/>
</dbReference>
<dbReference type="Pfam" id="PF07648">
    <property type="entry name" value="Kazal_2"/>
    <property type="match status" value="1"/>
</dbReference>
<organism evidence="4 5">
    <name type="scientific">Candidatus Magasanikbacteria bacterium RIFCSPHIGHO2_02_FULL_41_13</name>
    <dbReference type="NCBI Taxonomy" id="1798676"/>
    <lineage>
        <taxon>Bacteria</taxon>
        <taxon>Candidatus Magasanikiibacteriota</taxon>
    </lineage>
</organism>
<dbReference type="CDD" id="cd00104">
    <property type="entry name" value="KAZAL_FS"/>
    <property type="match status" value="1"/>
</dbReference>
<dbReference type="InterPro" id="IPR036058">
    <property type="entry name" value="Kazal_dom_sf"/>
</dbReference>
<dbReference type="InterPro" id="IPR002350">
    <property type="entry name" value="Kazal_dom"/>
</dbReference>
<dbReference type="SUPFAM" id="SSF100895">
    <property type="entry name" value="Kazal-type serine protease inhibitors"/>
    <property type="match status" value="1"/>
</dbReference>
<gene>
    <name evidence="4" type="ORF">A3B90_02365</name>
</gene>
<dbReference type="Gene3D" id="3.30.60.30">
    <property type="match status" value="1"/>
</dbReference>
<accession>A0A1F6M3X3</accession>
<protein>
    <recommendedName>
        <fullName evidence="3">Kazal-like domain-containing protein</fullName>
    </recommendedName>
</protein>
<dbReference type="AlphaFoldDB" id="A0A1F6M3X3"/>
<evidence type="ECO:0000256" key="1">
    <source>
        <dbReference type="SAM" id="MobiDB-lite"/>
    </source>
</evidence>
<comment type="caution">
    <text evidence="4">The sequence shown here is derived from an EMBL/GenBank/DDBJ whole genome shotgun (WGS) entry which is preliminary data.</text>
</comment>
<name>A0A1F6M3X3_9BACT</name>
<proteinExistence type="predicted"/>
<feature type="signal peptide" evidence="2">
    <location>
        <begin position="1"/>
        <end position="24"/>
    </location>
</feature>
<dbReference type="PROSITE" id="PS51257">
    <property type="entry name" value="PROKAR_LIPOPROTEIN"/>
    <property type="match status" value="1"/>
</dbReference>
<evidence type="ECO:0000313" key="4">
    <source>
        <dbReference type="EMBL" id="OGH66362.1"/>
    </source>
</evidence>
<feature type="domain" description="Kazal-like" evidence="3">
    <location>
        <begin position="122"/>
        <end position="158"/>
    </location>
</feature>
<dbReference type="Proteomes" id="UP000178742">
    <property type="component" value="Unassembled WGS sequence"/>
</dbReference>